<name>A0A2U3EKY5_PURLI</name>
<reference evidence="2 3" key="1">
    <citation type="journal article" date="2016" name="Front. Microbiol.">
        <title>Genome and transcriptome sequences reveal the specific parasitism of the nematophagous Purpureocillium lilacinum 36-1.</title>
        <authorList>
            <person name="Xie J."/>
            <person name="Li S."/>
            <person name="Mo C."/>
            <person name="Xiao X."/>
            <person name="Peng D."/>
            <person name="Wang G."/>
            <person name="Xiao Y."/>
        </authorList>
    </citation>
    <scope>NUCLEOTIDE SEQUENCE [LARGE SCALE GENOMIC DNA]</scope>
    <source>
        <strain evidence="2 3">36-1</strain>
    </source>
</reference>
<feature type="region of interest" description="Disordered" evidence="1">
    <location>
        <begin position="660"/>
        <end position="696"/>
    </location>
</feature>
<feature type="compositionally biased region" description="Basic and acidic residues" evidence="1">
    <location>
        <begin position="764"/>
        <end position="775"/>
    </location>
</feature>
<accession>A0A2U3EKY5</accession>
<dbReference type="EMBL" id="LCWV01000002">
    <property type="protein sequence ID" value="PWI75110.1"/>
    <property type="molecule type" value="Genomic_DNA"/>
</dbReference>
<feature type="compositionally biased region" description="Acidic residues" evidence="1">
    <location>
        <begin position="716"/>
        <end position="725"/>
    </location>
</feature>
<feature type="region of interest" description="Disordered" evidence="1">
    <location>
        <begin position="129"/>
        <end position="208"/>
    </location>
</feature>
<feature type="region of interest" description="Disordered" evidence="1">
    <location>
        <begin position="716"/>
        <end position="836"/>
    </location>
</feature>
<dbReference type="AlphaFoldDB" id="A0A2U3EKY5"/>
<proteinExistence type="predicted"/>
<protein>
    <submittedName>
        <fullName evidence="2">Uncharacterized protein</fullName>
    </submittedName>
</protein>
<feature type="compositionally biased region" description="Polar residues" evidence="1">
    <location>
        <begin position="732"/>
        <end position="745"/>
    </location>
</feature>
<evidence type="ECO:0000313" key="2">
    <source>
        <dbReference type="EMBL" id="PWI75110.1"/>
    </source>
</evidence>
<organism evidence="2 3">
    <name type="scientific">Purpureocillium lilacinum</name>
    <name type="common">Paecilomyces lilacinus</name>
    <dbReference type="NCBI Taxonomy" id="33203"/>
    <lineage>
        <taxon>Eukaryota</taxon>
        <taxon>Fungi</taxon>
        <taxon>Dikarya</taxon>
        <taxon>Ascomycota</taxon>
        <taxon>Pezizomycotina</taxon>
        <taxon>Sordariomycetes</taxon>
        <taxon>Hypocreomycetidae</taxon>
        <taxon>Hypocreales</taxon>
        <taxon>Ophiocordycipitaceae</taxon>
        <taxon>Purpureocillium</taxon>
    </lineage>
</organism>
<sequence>MVGEMLWMMGIYTGLWWSGGGAVRAVAAGIFHPVFSRTHVALSAASSPSQPQPLVPQLHLPLAGPSATLHRGGARHLDAATSGQRDGPARCPTRLSRDVRPVRPRWRALSVSHRQPVDFAMEAGAEGVDGRTLSVPPLSPSPFPLRGWRKRVGAGGGKASDGLDEPGSRGNQARGGRGAVDQREGTDGRQRQRLRQPQGLDSTSCASPAPALSHNLTVKGSLLQLQQITFLSTGYKHRQYCLSLESQQGHSYNTNHRIIITITNSTRLAQTQHETAMASTEQLFLALLRSDTIQSSLASHLSTTDLCALRVSSSACCNLLTKRLFTRLHLTFTSSSFTRPCRLDALSRVGHHVEHLTFYMPHSDATFLPPLVHPATGQEICFLYSPHTSMGSALARPKYANTELAEILTQQYPPLFHAATNVPSFINAVGMVPNLRHLTIRCPGQDPAERYRRDVVDYALISLRIAVERSPLARLAKLSLSSVHPAAFNYLRHVSGVGCVPSAARRWRQIKKLHISVEAWDFYAPSSPGLDHLKIIDDYVRFFAPRLEKFAFSWVGAVPGPCPVALSGDPLFAPPRASKKLFHEVTSPMSPLPTRPPRAPIHFPVLRYLQVRNARVNAPQLSALINAHTATVREFDFENVVLARKDSWDEALAPVMGDDSWARSSTARPPPYGGLSAETSVVSDDGDEELPSPSAAVAAASRELLDVELGGFGLPEEEEEQEAAEEEHRSEQLSVAQDDTMSFTTKLKKKRSRRRRRKPHHSHKESEEPTPERRPSTSSSSSSSPSSTPSRRRRPSLPKLKSSLESIQQSIRRCSTPLPPPSPRESTISAPILAADPRPVLLQPRVYDPSSPAAASAPDDGITSVQRDIEKEEAHRLLAEDPSARASALQRAKEAVLAKLSREFCASATASHKQKGSRPGGAGDAVAACRLLAGRELGWCGSEVLEDRRACESRSALVPLMFSRS</sequence>
<comment type="caution">
    <text evidence="2">The sequence shown here is derived from an EMBL/GenBank/DDBJ whole genome shotgun (WGS) entry which is preliminary data.</text>
</comment>
<evidence type="ECO:0000256" key="1">
    <source>
        <dbReference type="SAM" id="MobiDB-lite"/>
    </source>
</evidence>
<feature type="compositionally biased region" description="Low complexity" evidence="1">
    <location>
        <begin position="797"/>
        <end position="806"/>
    </location>
</feature>
<evidence type="ECO:0000313" key="3">
    <source>
        <dbReference type="Proteomes" id="UP000245956"/>
    </source>
</evidence>
<feature type="compositionally biased region" description="Basic and acidic residues" evidence="1">
    <location>
        <begin position="180"/>
        <end position="190"/>
    </location>
</feature>
<gene>
    <name evidence="2" type="ORF">PCL_05768</name>
</gene>
<feature type="compositionally biased region" description="Basic residues" evidence="1">
    <location>
        <begin position="746"/>
        <end position="763"/>
    </location>
</feature>
<feature type="compositionally biased region" description="Low complexity" evidence="1">
    <location>
        <begin position="776"/>
        <end position="789"/>
    </location>
</feature>
<dbReference type="Proteomes" id="UP000245956">
    <property type="component" value="Unassembled WGS sequence"/>
</dbReference>